<dbReference type="OMA" id="ENGSRCK"/>
<dbReference type="InParanoid" id="Q01CB6"/>
<dbReference type="EMBL" id="KZ155826">
    <property type="protein sequence ID" value="OUS43989.1"/>
    <property type="molecule type" value="Genomic_DNA"/>
</dbReference>
<gene>
    <name evidence="6" type="ORF">BE221DRAFT_147278</name>
    <name evidence="5" type="ORF">OT_ostta03g03930</name>
</gene>
<dbReference type="EMBL" id="CAID01000003">
    <property type="protein sequence ID" value="CAL53037.1"/>
    <property type="molecule type" value="Genomic_DNA"/>
</dbReference>
<dbReference type="AlphaFoldDB" id="Q01CB6"/>
<dbReference type="Proteomes" id="UP000195557">
    <property type="component" value="Unassembled WGS sequence"/>
</dbReference>
<reference evidence="6" key="3">
    <citation type="submission" date="2017-04" db="EMBL/GenBank/DDBJ databases">
        <title>Population genomics of picophytoplankton unveils novel chromosome hypervariability.</title>
        <authorList>
            <consortium name="DOE Joint Genome Institute"/>
            <person name="Blanc-Mathieu R."/>
            <person name="Krasovec M."/>
            <person name="Hebrard M."/>
            <person name="Yau S."/>
            <person name="Desgranges E."/>
            <person name="Martin J."/>
            <person name="Schackwitz W."/>
            <person name="Kuo A."/>
            <person name="Salin G."/>
            <person name="Donnadieu C."/>
            <person name="Desdevises Y."/>
            <person name="Sanchez-Ferandin S."/>
            <person name="Moreau H."/>
            <person name="Rivals E."/>
            <person name="Grigoriev I.V."/>
            <person name="Grimsley N."/>
            <person name="Eyre-Walker A."/>
            <person name="Piganeau G."/>
        </authorList>
    </citation>
    <scope>NUCLEOTIDE SEQUENCE [LARGE SCALE GENOMIC DNA]</scope>
    <source>
        <strain evidence="6">RCC 1115</strain>
    </source>
</reference>
<dbReference type="FunCoup" id="Q01CB6">
    <property type="interactions" value="1004"/>
</dbReference>
<dbReference type="PANTHER" id="PTHR10903">
    <property type="entry name" value="GTPASE, IMAP FAMILY MEMBER-RELATED"/>
    <property type="match status" value="1"/>
</dbReference>
<dbReference type="STRING" id="70448.Q01CB6"/>
<accession>A0A1Y5I394</accession>
<sequence>MSDEEYSEDEYVSSEGEGAEGRDVEPQAQQAAPVLGPKEWVGLSSMPAATQQALLETLGKLRERNVNEMTVIFIGKQGVGKSSTVNTLLNERVAPSSPFQPENARPLLAGRVAAGFTLNVLDTPGLLDGDSISARGLMALRAALNGRKVDAFIFTDRLDTWRVDNSDRAIFTALAENFGAELWERTVLGFSHAQTTPPDGKPYEEFVNARVEQYRKAIRQTLGMPNLTLPFALIENGSRCKANAAGEKVVNERPWLTDMVGTMVEMACAKESYEYDHKKAGKKLDPNNKYKIWMLPLFLFQAFVLRPLMIGQIRRDIRKSDEDKKKKSARPAPKK</sequence>
<accession>A0A454XVH9</accession>
<evidence type="ECO:0000259" key="4">
    <source>
        <dbReference type="PROSITE" id="PS51720"/>
    </source>
</evidence>
<dbReference type="RefSeq" id="XP_003078297.1">
    <property type="nucleotide sequence ID" value="XM_003078249.1"/>
</dbReference>
<protein>
    <submittedName>
        <fullName evidence="5">P-loop containing nucleoside triphosphate hydrolase</fullName>
    </submittedName>
    <submittedName>
        <fullName evidence="6">Translocase of chloroplast 34</fullName>
    </submittedName>
</protein>
<dbReference type="GO" id="GO:0016787">
    <property type="term" value="F:hydrolase activity"/>
    <property type="evidence" value="ECO:0007669"/>
    <property type="project" value="UniProtKB-KW"/>
</dbReference>
<keyword evidence="7" id="KW-1185">Reference proteome</keyword>
<dbReference type="InterPro" id="IPR045058">
    <property type="entry name" value="GIMA/IAN/Toc"/>
</dbReference>
<reference evidence="5 7" key="1">
    <citation type="journal article" date="2006" name="Proc. Natl. Acad. Sci. U.S.A.">
        <title>Genome analysis of the smallest free-living eukaryote Ostreococcus tauri unveils many unique features.</title>
        <authorList>
            <person name="Derelle E."/>
            <person name="Ferraz C."/>
            <person name="Rombauts S."/>
            <person name="Rouze P."/>
            <person name="Worden A.Z."/>
            <person name="Robbens S."/>
            <person name="Partensky F."/>
            <person name="Degroeve S."/>
            <person name="Echeynie S."/>
            <person name="Cooke R."/>
            <person name="Saeys Y."/>
            <person name="Wuyts J."/>
            <person name="Jabbari K."/>
            <person name="Bowler C."/>
            <person name="Panaud O."/>
            <person name="Piegu B."/>
            <person name="Ball S.G."/>
            <person name="Ral J.-P."/>
            <person name="Bouget F.-Y."/>
            <person name="Piganeau G."/>
            <person name="De Baets B."/>
            <person name="Picard A."/>
            <person name="Delseny M."/>
            <person name="Demaille J."/>
            <person name="Van de Peer Y."/>
            <person name="Moreau H."/>
        </authorList>
    </citation>
    <scope>NUCLEOTIDE SEQUENCE [LARGE SCALE GENOMIC DNA]</scope>
    <source>
        <strain evidence="5 7">OTTH0595</strain>
    </source>
</reference>
<evidence type="ECO:0000313" key="5">
    <source>
        <dbReference type="EMBL" id="CAL53037.1"/>
    </source>
</evidence>
<dbReference type="Proteomes" id="UP000009170">
    <property type="component" value="Unassembled WGS sequence"/>
</dbReference>
<dbReference type="InterPro" id="IPR006703">
    <property type="entry name" value="G_AIG1"/>
</dbReference>
<dbReference type="Pfam" id="PF04548">
    <property type="entry name" value="AIG1"/>
    <property type="match status" value="1"/>
</dbReference>
<dbReference type="Gene3D" id="3.40.50.300">
    <property type="entry name" value="P-loop containing nucleotide triphosphate hydrolases"/>
    <property type="match status" value="1"/>
</dbReference>
<dbReference type="GeneID" id="9833733"/>
<proteinExistence type="predicted"/>
<evidence type="ECO:0000313" key="7">
    <source>
        <dbReference type="Proteomes" id="UP000009170"/>
    </source>
</evidence>
<keyword evidence="1" id="KW-0547">Nucleotide-binding</keyword>
<dbReference type="InterPro" id="IPR027417">
    <property type="entry name" value="P-loop_NTPase"/>
</dbReference>
<keyword evidence="2" id="KW-0342">GTP-binding</keyword>
<dbReference type="GO" id="GO:0005525">
    <property type="term" value="F:GTP binding"/>
    <property type="evidence" value="ECO:0007669"/>
    <property type="project" value="UniProtKB-KW"/>
</dbReference>
<reference evidence="5" key="2">
    <citation type="journal article" date="2014" name="BMC Genomics">
        <title>An improved genome of the model marine alga Ostreococcus tauri unfolds by assessing Illumina de novo assemblies.</title>
        <authorList>
            <person name="Blanc-Mathieu R."/>
            <person name="Verhelst B."/>
            <person name="Derelle E."/>
            <person name="Rombauts S."/>
            <person name="Bouget F.Y."/>
            <person name="Carre I."/>
            <person name="Chateau A."/>
            <person name="Eyre-Walker A."/>
            <person name="Grimsley N."/>
            <person name="Moreau H."/>
            <person name="Piegu B."/>
            <person name="Rivals E."/>
            <person name="Schackwitz W."/>
            <person name="Van de Peer Y."/>
            <person name="Piganeau G."/>
        </authorList>
    </citation>
    <scope>NUCLEOTIDE SEQUENCE</scope>
    <source>
        <strain evidence="5">RCC4221</strain>
    </source>
</reference>
<feature type="region of interest" description="Disordered" evidence="3">
    <location>
        <begin position="1"/>
        <end position="31"/>
    </location>
</feature>
<feature type="compositionally biased region" description="Acidic residues" evidence="3">
    <location>
        <begin position="1"/>
        <end position="12"/>
    </location>
</feature>
<evidence type="ECO:0000313" key="6">
    <source>
        <dbReference type="EMBL" id="OUS43989.1"/>
    </source>
</evidence>
<keyword evidence="5" id="KW-0378">Hydrolase</keyword>
<evidence type="ECO:0000256" key="2">
    <source>
        <dbReference type="ARBA" id="ARBA00023134"/>
    </source>
</evidence>
<feature type="domain" description="AIG1-type G" evidence="4">
    <location>
        <begin position="66"/>
        <end position="284"/>
    </location>
</feature>
<dbReference type="OrthoDB" id="8954335at2759"/>
<evidence type="ECO:0000256" key="3">
    <source>
        <dbReference type="SAM" id="MobiDB-lite"/>
    </source>
</evidence>
<dbReference type="KEGG" id="ota:OT_ostta03g03930"/>
<organism evidence="5 7">
    <name type="scientific">Ostreococcus tauri</name>
    <name type="common">Marine green alga</name>
    <dbReference type="NCBI Taxonomy" id="70448"/>
    <lineage>
        <taxon>Eukaryota</taxon>
        <taxon>Viridiplantae</taxon>
        <taxon>Chlorophyta</taxon>
        <taxon>Mamiellophyceae</taxon>
        <taxon>Mamiellales</taxon>
        <taxon>Bathycoccaceae</taxon>
        <taxon>Ostreococcus</taxon>
    </lineage>
</organism>
<accession>Q01CB6</accession>
<dbReference type="PROSITE" id="PS51720">
    <property type="entry name" value="G_AIG1"/>
    <property type="match status" value="1"/>
</dbReference>
<evidence type="ECO:0000256" key="1">
    <source>
        <dbReference type="ARBA" id="ARBA00022741"/>
    </source>
</evidence>
<dbReference type="PANTHER" id="PTHR10903:SF149">
    <property type="entry name" value="TRANSLOCASE OF CHLOROPLAST 33, CHLOROPLASTIC"/>
    <property type="match status" value="1"/>
</dbReference>
<dbReference type="SUPFAM" id="SSF52540">
    <property type="entry name" value="P-loop containing nucleoside triphosphate hydrolases"/>
    <property type="match status" value="1"/>
</dbReference>
<name>Q01CB6_OSTTA</name>